<dbReference type="InterPro" id="IPR002110">
    <property type="entry name" value="Ankyrin_rpt"/>
</dbReference>
<sequence>MWILWLCSFKAKQRLTGDNRTRHSAPPCSDEGQLEIVRLLLDNDADANAINSENETPLMKAVHRGNEEIVRILLDNVAATDVADTSGRTAAEIARLDCRYKVGAILKEHAAKQPDTTGSRRDMLGKRID</sequence>
<protein>
    <submittedName>
        <fullName evidence="2">Unnamed protein product</fullName>
    </submittedName>
</protein>
<proteinExistence type="predicted"/>
<dbReference type="PROSITE" id="PS50297">
    <property type="entry name" value="ANK_REP_REGION"/>
    <property type="match status" value="1"/>
</dbReference>
<dbReference type="PANTHER" id="PTHR24147">
    <property type="entry name" value="ANKYRIN REPEAT DOMAIN 36-RELATED"/>
    <property type="match status" value="1"/>
</dbReference>
<keyword evidence="3" id="KW-1185">Reference proteome</keyword>
<accession>A0A9W6U0F3</accession>
<dbReference type="AlphaFoldDB" id="A0A9W6U0F3"/>
<comment type="caution">
    <text evidence="2">The sequence shown here is derived from an EMBL/GenBank/DDBJ whole genome shotgun (WGS) entry which is preliminary data.</text>
</comment>
<dbReference type="InterPro" id="IPR036770">
    <property type="entry name" value="Ankyrin_rpt-contain_sf"/>
</dbReference>
<feature type="repeat" description="ANK" evidence="1">
    <location>
        <begin position="53"/>
        <end position="85"/>
    </location>
</feature>
<dbReference type="EMBL" id="BSXW01000463">
    <property type="protein sequence ID" value="GMF23136.1"/>
    <property type="molecule type" value="Genomic_DNA"/>
</dbReference>
<dbReference type="Gene3D" id="1.25.40.20">
    <property type="entry name" value="Ankyrin repeat-containing domain"/>
    <property type="match status" value="1"/>
</dbReference>
<name>A0A9W6U0F3_9STRA</name>
<dbReference type="OrthoDB" id="188462at2759"/>
<organism evidence="2 3">
    <name type="scientific">Phytophthora lilii</name>
    <dbReference type="NCBI Taxonomy" id="2077276"/>
    <lineage>
        <taxon>Eukaryota</taxon>
        <taxon>Sar</taxon>
        <taxon>Stramenopiles</taxon>
        <taxon>Oomycota</taxon>
        <taxon>Peronosporomycetes</taxon>
        <taxon>Peronosporales</taxon>
        <taxon>Peronosporaceae</taxon>
        <taxon>Phytophthora</taxon>
    </lineage>
</organism>
<dbReference type="InterPro" id="IPR050657">
    <property type="entry name" value="Ankyrin_repeat_domain"/>
</dbReference>
<evidence type="ECO:0000313" key="3">
    <source>
        <dbReference type="Proteomes" id="UP001165083"/>
    </source>
</evidence>
<keyword evidence="1" id="KW-0040">ANK repeat</keyword>
<dbReference type="Pfam" id="PF12796">
    <property type="entry name" value="Ank_2"/>
    <property type="match status" value="1"/>
</dbReference>
<dbReference type="PROSITE" id="PS50088">
    <property type="entry name" value="ANK_REPEAT"/>
    <property type="match status" value="1"/>
</dbReference>
<dbReference type="SMART" id="SM00248">
    <property type="entry name" value="ANK"/>
    <property type="match status" value="1"/>
</dbReference>
<gene>
    <name evidence="2" type="ORF">Plil01_000930500</name>
</gene>
<evidence type="ECO:0000313" key="2">
    <source>
        <dbReference type="EMBL" id="GMF23136.1"/>
    </source>
</evidence>
<reference evidence="2" key="1">
    <citation type="submission" date="2023-04" db="EMBL/GenBank/DDBJ databases">
        <title>Phytophthora lilii NBRC 32176.</title>
        <authorList>
            <person name="Ichikawa N."/>
            <person name="Sato H."/>
            <person name="Tonouchi N."/>
        </authorList>
    </citation>
    <scope>NUCLEOTIDE SEQUENCE</scope>
    <source>
        <strain evidence="2">NBRC 32176</strain>
    </source>
</reference>
<dbReference type="Proteomes" id="UP001165083">
    <property type="component" value="Unassembled WGS sequence"/>
</dbReference>
<dbReference type="SUPFAM" id="SSF48403">
    <property type="entry name" value="Ankyrin repeat"/>
    <property type="match status" value="1"/>
</dbReference>
<dbReference type="PANTHER" id="PTHR24147:SF53">
    <property type="entry name" value="ANKYRIN REPEAT DOMAIN 26"/>
    <property type="match status" value="1"/>
</dbReference>
<evidence type="ECO:0000256" key="1">
    <source>
        <dbReference type="PROSITE-ProRule" id="PRU00023"/>
    </source>
</evidence>